<dbReference type="Gene3D" id="3.40.50.720">
    <property type="entry name" value="NAD(P)-binding Rossmann-like Domain"/>
    <property type="match status" value="1"/>
</dbReference>
<dbReference type="PANTHER" id="PTHR43245">
    <property type="entry name" value="BIFUNCTIONAL POLYMYXIN RESISTANCE PROTEIN ARNA"/>
    <property type="match status" value="1"/>
</dbReference>
<dbReference type="RefSeq" id="WP_131755594.1">
    <property type="nucleotide sequence ID" value="NZ_CAACUY010000006.1"/>
</dbReference>
<reference evidence="3" key="1">
    <citation type="journal article" date="2019" name="Int. J. Syst. Evol. Microbiol.">
        <title>The Global Catalogue of Microorganisms (GCM) 10K type strain sequencing project: providing services to taxonomists for standard genome sequencing and annotation.</title>
        <authorList>
            <consortium name="The Broad Institute Genomics Platform"/>
            <consortium name="The Broad Institute Genome Sequencing Center for Infectious Disease"/>
            <person name="Wu L."/>
            <person name="Ma J."/>
        </authorList>
    </citation>
    <scope>NUCLEOTIDE SEQUENCE [LARGE SCALE GENOMIC DNA]</scope>
    <source>
        <strain evidence="3">JCM 9371</strain>
    </source>
</reference>
<sequence>MGKHVIVGAGQVGAHLAERLTERGHDVVVVTRSGSGPDGVERIAADVTDRARLASITAGADALYNCVNPQLHRWAEDWPPMAGSFLATAEKTGAVLVTLGCLYGYGPVDGPMTEDLPLNATGTKGRMRARMWEDMHAAHQAGRIRATELRASDYYGPRSTDQAYLGQVRFVDPLLAGKRVAFLSDPSVPHSWTYLPDVAEALAIAGTDERAWGRPWHVPTGPAVSTRAVAERLCELADAPKPRVYELPRPLFKAIGTVSPLFRELRETRYQFDRPYVLDSSAFQKTFGMAPTPLDQALKAIIAAS</sequence>
<keyword evidence="3" id="KW-1185">Reference proteome</keyword>
<dbReference type="SUPFAM" id="SSF51735">
    <property type="entry name" value="NAD(P)-binding Rossmann-fold domains"/>
    <property type="match status" value="1"/>
</dbReference>
<proteinExistence type="predicted"/>
<evidence type="ECO:0000259" key="1">
    <source>
        <dbReference type="Pfam" id="PF01370"/>
    </source>
</evidence>
<evidence type="ECO:0000313" key="2">
    <source>
        <dbReference type="EMBL" id="MFD0685437.1"/>
    </source>
</evidence>
<dbReference type="EMBL" id="JBHTGP010000006">
    <property type="protein sequence ID" value="MFD0685437.1"/>
    <property type="molecule type" value="Genomic_DNA"/>
</dbReference>
<dbReference type="Pfam" id="PF01370">
    <property type="entry name" value="Epimerase"/>
    <property type="match status" value="1"/>
</dbReference>
<dbReference type="InterPro" id="IPR036291">
    <property type="entry name" value="NAD(P)-bd_dom_sf"/>
</dbReference>
<dbReference type="InterPro" id="IPR050177">
    <property type="entry name" value="Lipid_A_modif_metabolic_enz"/>
</dbReference>
<dbReference type="Proteomes" id="UP001597063">
    <property type="component" value="Unassembled WGS sequence"/>
</dbReference>
<protein>
    <submittedName>
        <fullName evidence="2">NAD-dependent epimerase/dehydratase family protein</fullName>
    </submittedName>
</protein>
<dbReference type="InterPro" id="IPR001509">
    <property type="entry name" value="Epimerase_deHydtase"/>
</dbReference>
<comment type="caution">
    <text evidence="2">The sequence shown here is derived from an EMBL/GenBank/DDBJ whole genome shotgun (WGS) entry which is preliminary data.</text>
</comment>
<accession>A0ABW2XHI0</accession>
<name>A0ABW2XHI0_9ACTN</name>
<evidence type="ECO:0000313" key="3">
    <source>
        <dbReference type="Proteomes" id="UP001597063"/>
    </source>
</evidence>
<organism evidence="2 3">
    <name type="scientific">Actinomadura fibrosa</name>
    <dbReference type="NCBI Taxonomy" id="111802"/>
    <lineage>
        <taxon>Bacteria</taxon>
        <taxon>Bacillati</taxon>
        <taxon>Actinomycetota</taxon>
        <taxon>Actinomycetes</taxon>
        <taxon>Streptosporangiales</taxon>
        <taxon>Thermomonosporaceae</taxon>
        <taxon>Actinomadura</taxon>
    </lineage>
</organism>
<feature type="domain" description="NAD-dependent epimerase/dehydratase" evidence="1">
    <location>
        <begin position="6"/>
        <end position="208"/>
    </location>
</feature>
<gene>
    <name evidence="2" type="ORF">ACFQZM_13080</name>
</gene>